<evidence type="ECO:0000256" key="9">
    <source>
        <dbReference type="ARBA" id="ARBA00023065"/>
    </source>
</evidence>
<dbReference type="InterPro" id="IPR051224">
    <property type="entry name" value="NiCoT_RcnA"/>
</dbReference>
<keyword evidence="3" id="KW-0171">Cobalt transport</keyword>
<comment type="similarity">
    <text evidence="13">Belongs to the NiCoT transporter (TC 2.A.52) family.</text>
</comment>
<evidence type="ECO:0000256" key="4">
    <source>
        <dbReference type="ARBA" id="ARBA00022448"/>
    </source>
</evidence>
<feature type="transmembrane region" description="Helical" evidence="13">
    <location>
        <begin position="156"/>
        <end position="174"/>
    </location>
</feature>
<dbReference type="GO" id="GO:0032025">
    <property type="term" value="P:response to cobalt ion"/>
    <property type="evidence" value="ECO:0007669"/>
    <property type="project" value="TreeGrafter"/>
</dbReference>
<feature type="chain" id="PRO_5003139747" description="Nickel/cobalt efflux system" evidence="14">
    <location>
        <begin position="19"/>
        <end position="296"/>
    </location>
</feature>
<dbReference type="GO" id="GO:0015099">
    <property type="term" value="F:nickel cation transmembrane transporter activity"/>
    <property type="evidence" value="ECO:0007669"/>
    <property type="project" value="UniProtKB-UniRule"/>
</dbReference>
<dbReference type="PaxDb" id="665571-STHERM_c15200"/>
<reference evidence="15 16" key="2">
    <citation type="journal article" date="2010" name="J. Bacteriol.">
        <title>Genome sequence of the polysaccharide-degrading, thermophilic anaerobe Spirochaeta thermophila DSM 6192.</title>
        <authorList>
            <person name="Angelov A."/>
            <person name="Liebl S."/>
            <person name="Ballschmiter M."/>
            <person name="Bomeke M."/>
            <person name="Lehmann R."/>
            <person name="Liesegang H."/>
            <person name="Daniel R."/>
            <person name="Liebl W."/>
        </authorList>
    </citation>
    <scope>NUCLEOTIDE SEQUENCE [LARGE SCALE GENOMIC DNA]</scope>
    <source>
        <strain evidence="16">ATCC 49972 / DSM 6192 / RI 19.B1</strain>
    </source>
</reference>
<evidence type="ECO:0000256" key="2">
    <source>
        <dbReference type="ARBA" id="ARBA00004651"/>
    </source>
</evidence>
<evidence type="ECO:0000313" key="16">
    <source>
        <dbReference type="Proteomes" id="UP000001296"/>
    </source>
</evidence>
<feature type="transmembrane region" description="Helical" evidence="13">
    <location>
        <begin position="71"/>
        <end position="91"/>
    </location>
</feature>
<evidence type="ECO:0000256" key="10">
    <source>
        <dbReference type="ARBA" id="ARBA00023112"/>
    </source>
</evidence>
<evidence type="ECO:0000313" key="15">
    <source>
        <dbReference type="EMBL" id="ADN02460.1"/>
    </source>
</evidence>
<dbReference type="EMBL" id="CP001698">
    <property type="protein sequence ID" value="ADN02460.1"/>
    <property type="molecule type" value="Genomic_DNA"/>
</dbReference>
<accession>E0RTT5</accession>
<evidence type="ECO:0000256" key="1">
    <source>
        <dbReference type="ARBA" id="ARBA00002510"/>
    </source>
</evidence>
<keyword evidence="7 13" id="KW-0812">Transmembrane</keyword>
<dbReference type="RefSeq" id="WP_013314300.1">
    <property type="nucleotide sequence ID" value="NC_014484.1"/>
</dbReference>
<dbReference type="eggNOG" id="COG2215">
    <property type="taxonomic scope" value="Bacteria"/>
</dbReference>
<evidence type="ECO:0000256" key="11">
    <source>
        <dbReference type="ARBA" id="ARBA00023136"/>
    </source>
</evidence>
<gene>
    <name evidence="15" type="ordered locus">STHERM_c15200</name>
</gene>
<feature type="transmembrane region" description="Helical" evidence="13">
    <location>
        <begin position="222"/>
        <end position="246"/>
    </location>
</feature>
<keyword evidence="4 13" id="KW-0813">Transport</keyword>
<dbReference type="PANTHER" id="PTHR40659">
    <property type="entry name" value="NICKEL/COBALT EFFLUX SYSTEM RCNA"/>
    <property type="match status" value="1"/>
</dbReference>
<evidence type="ECO:0000256" key="5">
    <source>
        <dbReference type="ARBA" id="ARBA00022475"/>
    </source>
</evidence>
<feature type="transmembrane region" description="Helical" evidence="13">
    <location>
        <begin position="194"/>
        <end position="216"/>
    </location>
</feature>
<feature type="transmembrane region" description="Helical" evidence="13">
    <location>
        <begin position="266"/>
        <end position="286"/>
    </location>
</feature>
<dbReference type="GO" id="GO:0010045">
    <property type="term" value="P:response to nickel cation"/>
    <property type="evidence" value="ECO:0007669"/>
    <property type="project" value="TreeGrafter"/>
</dbReference>
<dbReference type="PANTHER" id="PTHR40659:SF1">
    <property type="entry name" value="NICKEL_COBALT EFFLUX SYSTEM RCNA"/>
    <property type="match status" value="1"/>
</dbReference>
<evidence type="ECO:0000256" key="6">
    <source>
        <dbReference type="ARBA" id="ARBA00022596"/>
    </source>
</evidence>
<dbReference type="AlphaFoldDB" id="E0RTT5"/>
<protein>
    <recommendedName>
        <fullName evidence="13">Nickel/cobalt efflux system</fullName>
    </recommendedName>
</protein>
<keyword evidence="10" id="KW-0921">Nickel transport</keyword>
<feature type="signal peptide" evidence="14">
    <location>
        <begin position="1"/>
        <end position="18"/>
    </location>
</feature>
<comment type="function">
    <text evidence="1">Efflux system for nickel and cobalt.</text>
</comment>
<evidence type="ECO:0000256" key="13">
    <source>
        <dbReference type="RuleBase" id="RU362101"/>
    </source>
</evidence>
<reference key="1">
    <citation type="submission" date="2009-08" db="EMBL/GenBank/DDBJ databases">
        <title>The genome sequence of Spirochaeta thermophila DSM6192.</title>
        <authorList>
            <person name="Angelov A."/>
            <person name="Mientus M."/>
            <person name="Wittenberg S."/>
            <person name="Lehmann R."/>
            <person name="Liesegang H."/>
            <person name="Daniel R."/>
            <person name="Liebl W."/>
        </authorList>
    </citation>
    <scope>NUCLEOTIDE SEQUENCE</scope>
    <source>
        <strain>DSM 6192</strain>
    </source>
</reference>
<keyword evidence="6" id="KW-0533">Nickel</keyword>
<keyword evidence="11 13" id="KW-0472">Membrane</keyword>
<dbReference type="Proteomes" id="UP000001296">
    <property type="component" value="Chromosome"/>
</dbReference>
<evidence type="ECO:0000256" key="14">
    <source>
        <dbReference type="SAM" id="SignalP"/>
    </source>
</evidence>
<dbReference type="InterPro" id="IPR011541">
    <property type="entry name" value="Ni/Co_transpt_high_affinity"/>
</dbReference>
<dbReference type="KEGG" id="sta:STHERM_c15200"/>
<dbReference type="GO" id="GO:0046583">
    <property type="term" value="F:monoatomic cation efflux transmembrane transporter activity"/>
    <property type="evidence" value="ECO:0007669"/>
    <property type="project" value="TreeGrafter"/>
</dbReference>
<dbReference type="HOGENOM" id="CLU_058605_4_0_12"/>
<comment type="subcellular location">
    <subcellularLocation>
        <location evidence="2 13">Cell membrane</location>
        <topology evidence="2 13">Multi-pass membrane protein</topology>
    </subcellularLocation>
</comment>
<sequence>MRHIILWFLLLSPSLLYGQANPFVGSDTPHTITTLPSGGWMPRRLLEAQLDFREKIGDLIARLREEGRPGVFWMFILVSFLYGFLHALGPGHRKTIIFSTFVSHPARPWDPLALGSLSALLHAGTAVILILLYRLLTAGTSLFIVSQRAGLYLEGITFLLLAVLAMVFLIHTFLHHHPSPHDAAVPPDRRSLYLLIITASLIPCPGATMLLIFAITQQAEGLGLAGVLAMSAGMAVVISAFGYLGYAGRTGAFSAISRMGKRSRPVVKIIEAAGYGVIFLFSLWMASPFIVSLLRL</sequence>
<dbReference type="Pfam" id="PF03824">
    <property type="entry name" value="NicO"/>
    <property type="match status" value="1"/>
</dbReference>
<evidence type="ECO:0000256" key="7">
    <source>
        <dbReference type="ARBA" id="ARBA00022692"/>
    </source>
</evidence>
<keyword evidence="12" id="KW-0170">Cobalt</keyword>
<dbReference type="GO" id="GO:0005886">
    <property type="term" value="C:plasma membrane"/>
    <property type="evidence" value="ECO:0007669"/>
    <property type="project" value="UniProtKB-SubCell"/>
</dbReference>
<evidence type="ECO:0000256" key="3">
    <source>
        <dbReference type="ARBA" id="ARBA00022426"/>
    </source>
</evidence>
<keyword evidence="5" id="KW-1003">Cell membrane</keyword>
<proteinExistence type="inferred from homology"/>
<evidence type="ECO:0000256" key="12">
    <source>
        <dbReference type="ARBA" id="ARBA00023285"/>
    </source>
</evidence>
<keyword evidence="9" id="KW-0406">Ion transport</keyword>
<dbReference type="GO" id="GO:0006824">
    <property type="term" value="P:cobalt ion transport"/>
    <property type="evidence" value="ECO:0007669"/>
    <property type="project" value="UniProtKB-KW"/>
</dbReference>
<evidence type="ECO:0000256" key="8">
    <source>
        <dbReference type="ARBA" id="ARBA00022989"/>
    </source>
</evidence>
<feature type="transmembrane region" description="Helical" evidence="13">
    <location>
        <begin position="112"/>
        <end position="136"/>
    </location>
</feature>
<name>E0RTT5_WINT6</name>
<organism evidence="15 16">
    <name type="scientific">Winmispira thermophila (strain ATCC 49972 / DSM 6192 / RI 19.B1)</name>
    <name type="common">Spirochaeta thermophila</name>
    <dbReference type="NCBI Taxonomy" id="665571"/>
    <lineage>
        <taxon>Bacteria</taxon>
        <taxon>Pseudomonadati</taxon>
        <taxon>Spirochaetota</taxon>
        <taxon>Spirochaetia</taxon>
        <taxon>Winmispirales</taxon>
        <taxon>Winmispiraceae</taxon>
        <taxon>Winmispira</taxon>
    </lineage>
</organism>
<keyword evidence="14" id="KW-0732">Signal</keyword>
<keyword evidence="8 13" id="KW-1133">Transmembrane helix</keyword>